<dbReference type="Proteomes" id="UP000425960">
    <property type="component" value="Chromosome"/>
</dbReference>
<organism evidence="2 3">
    <name type="scientific">Desulfosarcina ovata subsp. sediminis</name>
    <dbReference type="NCBI Taxonomy" id="885957"/>
    <lineage>
        <taxon>Bacteria</taxon>
        <taxon>Pseudomonadati</taxon>
        <taxon>Thermodesulfobacteriota</taxon>
        <taxon>Desulfobacteria</taxon>
        <taxon>Desulfobacterales</taxon>
        <taxon>Desulfosarcinaceae</taxon>
        <taxon>Desulfosarcina</taxon>
    </lineage>
</organism>
<dbReference type="Pfam" id="PF01944">
    <property type="entry name" value="SpoIIM"/>
    <property type="match status" value="1"/>
</dbReference>
<feature type="transmembrane region" description="Helical" evidence="1">
    <location>
        <begin position="228"/>
        <end position="251"/>
    </location>
</feature>
<dbReference type="AlphaFoldDB" id="A0A5K7ZVI8"/>
<keyword evidence="1" id="KW-0472">Membrane</keyword>
<reference evidence="2 3" key="1">
    <citation type="submission" date="2019-11" db="EMBL/GenBank/DDBJ databases">
        <title>Comparative genomics of hydrocarbon-degrading Desulfosarcina strains.</title>
        <authorList>
            <person name="Watanabe M."/>
            <person name="Kojima H."/>
            <person name="Fukui M."/>
        </authorList>
    </citation>
    <scope>NUCLEOTIDE SEQUENCE [LARGE SCALE GENOMIC DNA]</scope>
    <source>
        <strain evidence="2 3">28bB2T</strain>
    </source>
</reference>
<gene>
    <name evidence="2" type="ORF">DSCO28_48150</name>
</gene>
<accession>A0A5K7ZVI8</accession>
<dbReference type="RefSeq" id="WP_155324237.1">
    <property type="nucleotide sequence ID" value="NZ_AP021876.1"/>
</dbReference>
<evidence type="ECO:0000313" key="3">
    <source>
        <dbReference type="Proteomes" id="UP000425960"/>
    </source>
</evidence>
<name>A0A5K7ZVI8_9BACT</name>
<sequence>MKTAQSYLYTAWKRLIAAYLLAALIGLATGTLLVNVGNVPPERIFEASTKRLSYALPAFDRGTRHGIDMGILLFAWNSLGAMVTMSFIYTAALFDPDHRQASPRWLRKVFCGKTRMKLLCYLPGCAQIEAESLRRLYVWVMVPLLGILLLGVESGLQVSTATYIFGSFRTAFIALLPHGLIEIPAFSLAGAVAYSAHLQMAARARNNQIRMVFQQMATHRRTLPIKTIALSVIGGLLVAGLVEAHITPWLMQMV</sequence>
<dbReference type="EMBL" id="AP021876">
    <property type="protein sequence ID" value="BBO84249.1"/>
    <property type="molecule type" value="Genomic_DNA"/>
</dbReference>
<evidence type="ECO:0000256" key="1">
    <source>
        <dbReference type="SAM" id="Phobius"/>
    </source>
</evidence>
<feature type="transmembrane region" description="Helical" evidence="1">
    <location>
        <begin position="172"/>
        <end position="196"/>
    </location>
</feature>
<evidence type="ECO:0000313" key="2">
    <source>
        <dbReference type="EMBL" id="BBO84249.1"/>
    </source>
</evidence>
<evidence type="ECO:0008006" key="4">
    <source>
        <dbReference type="Google" id="ProtNLM"/>
    </source>
</evidence>
<dbReference type="KEGG" id="dov:DSCO28_48150"/>
<protein>
    <recommendedName>
        <fullName evidence="4">Stage II sporulation protein M</fullName>
    </recommendedName>
</protein>
<feature type="transmembrane region" description="Helical" evidence="1">
    <location>
        <begin position="12"/>
        <end position="34"/>
    </location>
</feature>
<keyword evidence="1" id="KW-1133">Transmembrane helix</keyword>
<keyword evidence="1" id="KW-0812">Transmembrane</keyword>
<feature type="transmembrane region" description="Helical" evidence="1">
    <location>
        <begin position="71"/>
        <end position="94"/>
    </location>
</feature>
<feature type="transmembrane region" description="Helical" evidence="1">
    <location>
        <begin position="136"/>
        <end position="152"/>
    </location>
</feature>
<proteinExistence type="predicted"/>
<dbReference type="InterPro" id="IPR002798">
    <property type="entry name" value="SpoIIM-like"/>
</dbReference>